<dbReference type="AlphaFoldDB" id="X1HG64"/>
<dbReference type="EMBL" id="BARU01007349">
    <property type="protein sequence ID" value="GAH44298.1"/>
    <property type="molecule type" value="Genomic_DNA"/>
</dbReference>
<dbReference type="InterPro" id="IPR043148">
    <property type="entry name" value="TagF_C"/>
</dbReference>
<proteinExistence type="predicted"/>
<reference evidence="1" key="1">
    <citation type="journal article" date="2014" name="Front. Microbiol.">
        <title>High frequency of phylogenetically diverse reductive dehalogenase-homologous genes in deep subseafloor sedimentary metagenomes.</title>
        <authorList>
            <person name="Kawai M."/>
            <person name="Futagami T."/>
            <person name="Toyoda A."/>
            <person name="Takaki Y."/>
            <person name="Nishi S."/>
            <person name="Hori S."/>
            <person name="Arai W."/>
            <person name="Tsubouchi T."/>
            <person name="Morono Y."/>
            <person name="Uchiyama I."/>
            <person name="Ito T."/>
            <person name="Fujiyama A."/>
            <person name="Inagaki F."/>
            <person name="Takami H."/>
        </authorList>
    </citation>
    <scope>NUCLEOTIDE SEQUENCE</scope>
    <source>
        <strain evidence="1">Expedition CK06-06</strain>
    </source>
</reference>
<dbReference type="GO" id="GO:0047355">
    <property type="term" value="F:CDP-glycerol glycerophosphotransferase activity"/>
    <property type="evidence" value="ECO:0007669"/>
    <property type="project" value="InterPro"/>
</dbReference>
<dbReference type="InterPro" id="IPR007554">
    <property type="entry name" value="Glycerophosphate_synth"/>
</dbReference>
<protein>
    <submittedName>
        <fullName evidence="1">Uncharacterized protein</fullName>
    </submittedName>
</protein>
<evidence type="ECO:0000313" key="1">
    <source>
        <dbReference type="EMBL" id="GAH44298.1"/>
    </source>
</evidence>
<dbReference type="Gene3D" id="3.40.50.12580">
    <property type="match status" value="1"/>
</dbReference>
<dbReference type="SUPFAM" id="SSF53756">
    <property type="entry name" value="UDP-Glycosyltransferase/glycogen phosphorylase"/>
    <property type="match status" value="1"/>
</dbReference>
<name>X1HG64_9ZZZZ</name>
<accession>X1HG64</accession>
<gene>
    <name evidence="1" type="ORF">S03H2_14484</name>
</gene>
<dbReference type="Pfam" id="PF04464">
    <property type="entry name" value="Glyphos_transf"/>
    <property type="match status" value="1"/>
</dbReference>
<feature type="non-terminal residue" evidence="1">
    <location>
        <position position="1"/>
    </location>
</feature>
<sequence>PNYGWYNIMRSFIPRQYLHVTGWAASDILFSADYNSRHKAFSAKYKLTELPNQKTALFTPSWLHSQKVLGAIVSLIEAGHINVLIKGIPGADPALMQRLYEVARINKNARWINPAENFFDVVPFGDVLISDQSSTLVEFMITGKPSVSYQADFPGVYKTSLEELGDVVKNVLARDSNVSSAGRKEFCRKHYISGQWGKATVNSVEIILSIVNLSTKKGVFEKSPEYDLNSPSMWWSRCPRVVYRWKRMFFYYLGKLLPQCFKKALATRILKRKMVIQKWPPLED</sequence>
<dbReference type="GO" id="GO:0016020">
    <property type="term" value="C:membrane"/>
    <property type="evidence" value="ECO:0007669"/>
    <property type="project" value="InterPro"/>
</dbReference>
<organism evidence="1">
    <name type="scientific">marine sediment metagenome</name>
    <dbReference type="NCBI Taxonomy" id="412755"/>
    <lineage>
        <taxon>unclassified sequences</taxon>
        <taxon>metagenomes</taxon>
        <taxon>ecological metagenomes</taxon>
    </lineage>
</organism>
<comment type="caution">
    <text evidence="1">The sequence shown here is derived from an EMBL/GenBank/DDBJ whole genome shotgun (WGS) entry which is preliminary data.</text>
</comment>